<dbReference type="Gene3D" id="3.40.1180.10">
    <property type="entry name" value="Decaprenyl diphosphate synthase-like"/>
    <property type="match status" value="1"/>
</dbReference>
<evidence type="ECO:0000256" key="2">
    <source>
        <dbReference type="ARBA" id="ARBA00022679"/>
    </source>
</evidence>
<comment type="similarity">
    <text evidence="1 3">Belongs to the UPP synthase family.</text>
</comment>
<dbReference type="EC" id="2.5.1.-" evidence="3"/>
<dbReference type="InterPro" id="IPR001441">
    <property type="entry name" value="UPP_synth-like"/>
</dbReference>
<dbReference type="EMBL" id="MG787474">
    <property type="protein sequence ID" value="AWK98403.1"/>
    <property type="molecule type" value="mRNA"/>
</dbReference>
<protein>
    <recommendedName>
        <fullName evidence="3">Alkyl transferase</fullName>
        <ecNumber evidence="3">2.5.1.-</ecNumber>
    </recommendedName>
</protein>
<evidence type="ECO:0000256" key="3">
    <source>
        <dbReference type="RuleBase" id="RU363018"/>
    </source>
</evidence>
<dbReference type="CDD" id="cd00475">
    <property type="entry name" value="Cis_IPPS"/>
    <property type="match status" value="1"/>
</dbReference>
<dbReference type="NCBIfam" id="TIGR00055">
    <property type="entry name" value="uppS"/>
    <property type="match status" value="1"/>
</dbReference>
<name>A0A3G1QSP1_TRIWF</name>
<dbReference type="GO" id="GO:0045547">
    <property type="term" value="F:ditrans,polycis-polyprenyl diphosphate synthase [(2E,6E)-farnesyl diphosphate specific] activity"/>
    <property type="evidence" value="ECO:0007669"/>
    <property type="project" value="TreeGrafter"/>
</dbReference>
<dbReference type="GO" id="GO:0016094">
    <property type="term" value="P:polyprenol biosynthetic process"/>
    <property type="evidence" value="ECO:0007669"/>
    <property type="project" value="TreeGrafter"/>
</dbReference>
<evidence type="ECO:0000256" key="1">
    <source>
        <dbReference type="ARBA" id="ARBA00005432"/>
    </source>
</evidence>
<dbReference type="FunFam" id="3.40.1180.10:FF:000010">
    <property type="entry name" value="Alkyl transferase"/>
    <property type="match status" value="1"/>
</dbReference>
<sequence>MEEFSGGTASQFFSNFVAFLRKCLFYILSVGPVPTHIAFIMDGNRRYAKKQNLDGGAGHRIGFLALTSMLKYCYELGVRYVTIYAFSIDNFKRSPEEVQSLMDLMQEKIEGLIEKESIVNRYGVRVYFIGNLKLLTEPVRFAAERAMLATAKNSKAILSICVAYTSTNEIVHGVQKACEEKYDEIRVLNASRTGYGLIELRGSEQDEREQLIKLTDIEKNMYMAFAPEPDIIIRTSGETRLSNFLLWQSAHCYLYSPSVLWPEFGFRHFLWAILNFQRNQFYMDKRKKQS</sequence>
<dbReference type="PROSITE" id="PS01066">
    <property type="entry name" value="UPP_SYNTHASE"/>
    <property type="match status" value="1"/>
</dbReference>
<dbReference type="AlphaFoldDB" id="A0A3G1QSP1"/>
<dbReference type="PANTHER" id="PTHR10291:SF18">
    <property type="entry name" value="DEHYDRODOLICHYL DIPHOSPHATE SYNTHASE CPT3"/>
    <property type="match status" value="1"/>
</dbReference>
<dbReference type="PANTHER" id="PTHR10291">
    <property type="entry name" value="DEHYDRODOLICHYL DIPHOSPHATE SYNTHASE FAMILY MEMBER"/>
    <property type="match status" value="1"/>
</dbReference>
<dbReference type="InterPro" id="IPR036424">
    <property type="entry name" value="UPP_synth-like_sf"/>
</dbReference>
<organism evidence="4">
    <name type="scientific">Tripterygium wilfordii</name>
    <name type="common">Thunder God vine</name>
    <dbReference type="NCBI Taxonomy" id="458696"/>
    <lineage>
        <taxon>Eukaryota</taxon>
        <taxon>Viridiplantae</taxon>
        <taxon>Streptophyta</taxon>
        <taxon>Embryophyta</taxon>
        <taxon>Tracheophyta</taxon>
        <taxon>Spermatophyta</taxon>
        <taxon>Magnoliopsida</taxon>
        <taxon>eudicotyledons</taxon>
        <taxon>Gunneridae</taxon>
        <taxon>Pentapetalae</taxon>
        <taxon>rosids</taxon>
        <taxon>fabids</taxon>
        <taxon>Celastrales</taxon>
        <taxon>Celastraceae</taxon>
        <taxon>Tripterygium</taxon>
    </lineage>
</organism>
<dbReference type="GO" id="GO:0005783">
    <property type="term" value="C:endoplasmic reticulum"/>
    <property type="evidence" value="ECO:0007669"/>
    <property type="project" value="TreeGrafter"/>
</dbReference>
<accession>A0A3G1QSP1</accession>
<keyword evidence="2 3" id="KW-0808">Transferase</keyword>
<dbReference type="InterPro" id="IPR018520">
    <property type="entry name" value="UPP_synth-like_CS"/>
</dbReference>
<reference evidence="4" key="1">
    <citation type="journal article" date="2018" name="World J Tradit Chin Med">
        <title>Cloning and expression analysis of two dehydrodolichyl diphosphate synthase genes from Tripterygium wilfordii.</title>
        <authorList>
            <person name="Gao L."/>
            <person name="Su P."/>
            <person name="Zhang Y.-F."/>
            <person name="Tu L.-C."/>
            <person name="Zhao Y.-J."/>
            <person name="Hu T.-Y."/>
            <person name="Zhou J.-W."/>
            <person name="Ma B.-W."/>
            <person name="Gao W."/>
            <person name="Huang L.-Q."/>
        </authorList>
    </citation>
    <scope>NUCLEOTIDE SEQUENCE</scope>
</reference>
<dbReference type="HAMAP" id="MF_01139">
    <property type="entry name" value="ISPT"/>
    <property type="match status" value="1"/>
</dbReference>
<dbReference type="SUPFAM" id="SSF64005">
    <property type="entry name" value="Undecaprenyl diphosphate synthase"/>
    <property type="match status" value="1"/>
</dbReference>
<proteinExistence type="evidence at transcript level"/>
<evidence type="ECO:0000313" key="4">
    <source>
        <dbReference type="EMBL" id="AWK98403.1"/>
    </source>
</evidence>
<dbReference type="Pfam" id="PF01255">
    <property type="entry name" value="Prenyltransf"/>
    <property type="match status" value="1"/>
</dbReference>
<gene>
    <name evidence="4" type="primary">DHDDS1</name>
</gene>